<comment type="catalytic activity">
    <reaction evidence="10">
        <text>an acyl phosphate + sn-glycerol 3-phosphate = a 1-acyl-sn-glycero-3-phosphate + phosphate</text>
        <dbReference type="Rhea" id="RHEA:34075"/>
        <dbReference type="ChEBI" id="CHEBI:43474"/>
        <dbReference type="ChEBI" id="CHEBI:57597"/>
        <dbReference type="ChEBI" id="CHEBI:57970"/>
        <dbReference type="ChEBI" id="CHEBI:59918"/>
        <dbReference type="EC" id="2.3.1.275"/>
    </reaction>
</comment>
<organism evidence="11 12">
    <name type="scientific">candidate division WOR-3 bacterium JGI_Cruoil_03_51_56</name>
    <dbReference type="NCBI Taxonomy" id="1973747"/>
    <lineage>
        <taxon>Bacteria</taxon>
        <taxon>Bacteria division WOR-3</taxon>
    </lineage>
</organism>
<feature type="transmembrane region" description="Helical" evidence="10">
    <location>
        <begin position="300"/>
        <end position="317"/>
    </location>
</feature>
<keyword evidence="2 10" id="KW-0444">Lipid biosynthesis</keyword>
<evidence type="ECO:0000256" key="7">
    <source>
        <dbReference type="ARBA" id="ARBA00023136"/>
    </source>
</evidence>
<feature type="transmembrane region" description="Helical" evidence="10">
    <location>
        <begin position="275"/>
        <end position="294"/>
    </location>
</feature>
<evidence type="ECO:0000313" key="11">
    <source>
        <dbReference type="EMBL" id="OYD15020.1"/>
    </source>
</evidence>
<dbReference type="SMART" id="SM01207">
    <property type="entry name" value="G3P_acyltransf"/>
    <property type="match status" value="1"/>
</dbReference>
<gene>
    <name evidence="10" type="primary">plsY</name>
    <name evidence="11" type="ORF">CH330_06785</name>
</gene>
<keyword evidence="6 10" id="KW-0443">Lipid metabolism</keyword>
<sequence>MVKVLAILAGYLIGSISPSYILGRLVKGIDIREHGTRINDTTNAFRVLGPGIGMATVLFNTGKGLVAMLIAYLLGLPAEFVFASGAAAIIGHLLPFYLRFRGGQGVTTASALLIVNLFFLVPENPFPWHLNALIGLTALLMLLITRRLEVLGLTVVPLLAFMLIRYVPSSPLLFYTLGLLAFICAVSIINTVRKRLLVPDEYVRTKVKLWRFLTRPAAMSFPIFLFAIGRAFTLILLAIVTLVFVIMDITRLSVNRVNLFLLKKAAGTFKKSEQTRISSMTGFLLASLVVMFIFKRTVAFYAITFLIFGDFFAKYFGLQFGRTRLFNKTVEGTMAHLVACLVAGFIVNEFIPLSPWIIIAGAVTGTVFEVLPLNIDDNLTVGITSATAMHFALTAIPSF</sequence>
<dbReference type="GO" id="GO:0043772">
    <property type="term" value="F:acyl-phosphate glycerol-3-phosphate acyltransferase activity"/>
    <property type="evidence" value="ECO:0007669"/>
    <property type="project" value="UniProtKB-UniRule"/>
</dbReference>
<keyword evidence="4 10" id="KW-0812">Transmembrane</keyword>
<dbReference type="Pfam" id="PF02660">
    <property type="entry name" value="G3P_acyltransf"/>
    <property type="match status" value="1"/>
</dbReference>
<keyword evidence="5 10" id="KW-1133">Transmembrane helix</keyword>
<dbReference type="Proteomes" id="UP000215559">
    <property type="component" value="Unassembled WGS sequence"/>
</dbReference>
<name>A0A235BRB3_UNCW3</name>
<evidence type="ECO:0000313" key="12">
    <source>
        <dbReference type="Proteomes" id="UP000215559"/>
    </source>
</evidence>
<keyword evidence="3 10" id="KW-0808">Transferase</keyword>
<feature type="transmembrane region" description="Helical" evidence="10">
    <location>
        <begin position="47"/>
        <end position="74"/>
    </location>
</feature>
<dbReference type="EC" id="2.3.1.275" evidence="10"/>
<dbReference type="EMBL" id="NOZP01000129">
    <property type="protein sequence ID" value="OYD15020.1"/>
    <property type="molecule type" value="Genomic_DNA"/>
</dbReference>
<feature type="transmembrane region" description="Helical" evidence="10">
    <location>
        <begin position="6"/>
        <end position="26"/>
    </location>
</feature>
<comment type="caution">
    <text evidence="10">Lacks conserved residue(s) required for the propagation of feature annotation.</text>
</comment>
<dbReference type="GO" id="GO:0005886">
    <property type="term" value="C:plasma membrane"/>
    <property type="evidence" value="ECO:0007669"/>
    <property type="project" value="UniProtKB-SubCell"/>
</dbReference>
<feature type="transmembrane region" description="Helical" evidence="10">
    <location>
        <begin position="128"/>
        <end position="145"/>
    </location>
</feature>
<comment type="pathway">
    <text evidence="10">Lipid metabolism; phospholipid metabolism.</text>
</comment>
<evidence type="ECO:0000256" key="4">
    <source>
        <dbReference type="ARBA" id="ARBA00022692"/>
    </source>
</evidence>
<evidence type="ECO:0000256" key="6">
    <source>
        <dbReference type="ARBA" id="ARBA00023098"/>
    </source>
</evidence>
<protein>
    <recommendedName>
        <fullName evidence="10">Glycerol-3-phosphate acyltransferase</fullName>
    </recommendedName>
    <alternativeName>
        <fullName evidence="10">Acyl-PO4 G3P acyltransferase</fullName>
    </alternativeName>
    <alternativeName>
        <fullName evidence="10">Acyl-phosphate--glycerol-3-phosphate acyltransferase</fullName>
    </alternativeName>
    <alternativeName>
        <fullName evidence="10">G3P acyltransferase</fullName>
        <shortName evidence="10">GPAT</shortName>
        <ecNumber evidence="10">2.3.1.275</ecNumber>
    </alternativeName>
    <alternativeName>
        <fullName evidence="10">Lysophosphatidic acid synthase</fullName>
        <shortName evidence="10">LPA synthase</shortName>
    </alternativeName>
</protein>
<evidence type="ECO:0000256" key="8">
    <source>
        <dbReference type="ARBA" id="ARBA00023209"/>
    </source>
</evidence>
<dbReference type="AlphaFoldDB" id="A0A235BRB3"/>
<evidence type="ECO:0000256" key="2">
    <source>
        <dbReference type="ARBA" id="ARBA00022516"/>
    </source>
</evidence>
<dbReference type="PANTHER" id="PTHR30309:SF0">
    <property type="entry name" value="GLYCEROL-3-PHOSPHATE ACYLTRANSFERASE-RELATED"/>
    <property type="match status" value="1"/>
</dbReference>
<dbReference type="HAMAP" id="MF_01043">
    <property type="entry name" value="PlsY"/>
    <property type="match status" value="1"/>
</dbReference>
<comment type="similarity">
    <text evidence="10">Belongs to the PlsY family.</text>
</comment>
<feature type="transmembrane region" description="Helical" evidence="10">
    <location>
        <begin position="150"/>
        <end position="167"/>
    </location>
</feature>
<dbReference type="InterPro" id="IPR003811">
    <property type="entry name" value="G3P_acylTferase_PlsY"/>
</dbReference>
<comment type="function">
    <text evidence="10">Catalyzes the transfer of an acyl group from acyl-phosphate (acyl-PO(4)) to glycerol-3-phosphate (G3P) to form lysophosphatidic acid (LPA). This enzyme utilizes acyl-phosphate as fatty acyl donor, but not acyl-CoA or acyl-ACP.</text>
</comment>
<comment type="caution">
    <text evidence="11">The sequence shown here is derived from an EMBL/GenBank/DDBJ whole genome shotgun (WGS) entry which is preliminary data.</text>
</comment>
<feature type="transmembrane region" description="Helical" evidence="10">
    <location>
        <begin position="173"/>
        <end position="192"/>
    </location>
</feature>
<keyword evidence="9 10" id="KW-1208">Phospholipid metabolism</keyword>
<feature type="transmembrane region" description="Helical" evidence="10">
    <location>
        <begin position="212"/>
        <end position="228"/>
    </location>
</feature>
<dbReference type="UniPathway" id="UPA00085"/>
<comment type="subunit">
    <text evidence="10">Probably interacts with PlsX.</text>
</comment>
<proteinExistence type="inferred from homology"/>
<feature type="transmembrane region" description="Helical" evidence="10">
    <location>
        <begin position="80"/>
        <end position="98"/>
    </location>
</feature>
<keyword evidence="1 10" id="KW-1003">Cell membrane</keyword>
<feature type="transmembrane region" description="Helical" evidence="10">
    <location>
        <begin position="234"/>
        <end position="254"/>
    </location>
</feature>
<keyword evidence="8 10" id="KW-0594">Phospholipid biosynthesis</keyword>
<evidence type="ECO:0000256" key="1">
    <source>
        <dbReference type="ARBA" id="ARBA00022475"/>
    </source>
</evidence>
<keyword evidence="7 10" id="KW-0472">Membrane</keyword>
<feature type="transmembrane region" description="Helical" evidence="10">
    <location>
        <begin position="105"/>
        <end position="122"/>
    </location>
</feature>
<dbReference type="PANTHER" id="PTHR30309">
    <property type="entry name" value="INNER MEMBRANE PROTEIN YGIH"/>
    <property type="match status" value="1"/>
</dbReference>
<evidence type="ECO:0000256" key="9">
    <source>
        <dbReference type="ARBA" id="ARBA00023264"/>
    </source>
</evidence>
<accession>A0A235BRB3</accession>
<reference evidence="11 12" key="1">
    <citation type="submission" date="2017-07" db="EMBL/GenBank/DDBJ databases">
        <title>Recovery of genomes from metagenomes via a dereplication, aggregation, and scoring strategy.</title>
        <authorList>
            <person name="Sieber C.M."/>
            <person name="Probst A.J."/>
            <person name="Sharrar A."/>
            <person name="Thomas B.C."/>
            <person name="Hess M."/>
            <person name="Tringe S.G."/>
            <person name="Banfield J.F."/>
        </authorList>
    </citation>
    <scope>NUCLEOTIDE SEQUENCE [LARGE SCALE GENOMIC DNA]</scope>
    <source>
        <strain evidence="11">JGI_Cruoil_03_51_56</strain>
    </source>
</reference>
<dbReference type="GO" id="GO:0008654">
    <property type="term" value="P:phospholipid biosynthetic process"/>
    <property type="evidence" value="ECO:0007669"/>
    <property type="project" value="UniProtKB-UniRule"/>
</dbReference>
<comment type="subcellular location">
    <subcellularLocation>
        <location evidence="10">Cell membrane</location>
        <topology evidence="10">Multi-pass membrane protein</topology>
    </subcellularLocation>
</comment>
<evidence type="ECO:0000256" key="5">
    <source>
        <dbReference type="ARBA" id="ARBA00022989"/>
    </source>
</evidence>
<evidence type="ECO:0000256" key="10">
    <source>
        <dbReference type="HAMAP-Rule" id="MF_01043"/>
    </source>
</evidence>
<evidence type="ECO:0000256" key="3">
    <source>
        <dbReference type="ARBA" id="ARBA00022679"/>
    </source>
</evidence>